<organism evidence="2 3">
    <name type="scientific">Agromyces cerinus subsp. cerinus</name>
    <dbReference type="NCBI Taxonomy" id="232089"/>
    <lineage>
        <taxon>Bacteria</taxon>
        <taxon>Bacillati</taxon>
        <taxon>Actinomycetota</taxon>
        <taxon>Actinomycetes</taxon>
        <taxon>Micrococcales</taxon>
        <taxon>Microbacteriaceae</taxon>
        <taxon>Agromyces</taxon>
    </lineage>
</organism>
<reference evidence="3" key="1">
    <citation type="submission" date="2016-11" db="EMBL/GenBank/DDBJ databases">
        <authorList>
            <person name="Varghese N."/>
            <person name="Submissions S."/>
        </authorList>
    </citation>
    <scope>NUCLEOTIDE SEQUENCE [LARGE SCALE GENOMIC DNA]</scope>
    <source>
        <strain evidence="3">DSM 8595</strain>
    </source>
</reference>
<dbReference type="OrthoDB" id="5123546at2"/>
<gene>
    <name evidence="2" type="ORF">SAMN05443544_1352</name>
</gene>
<name>A0A1N6EPU1_9MICO</name>
<proteinExistence type="predicted"/>
<dbReference type="AlphaFoldDB" id="A0A1N6EPU1"/>
<dbReference type="PROSITE" id="PS51257">
    <property type="entry name" value="PROKAR_LIPOPROTEIN"/>
    <property type="match status" value="1"/>
</dbReference>
<keyword evidence="3" id="KW-1185">Reference proteome</keyword>
<feature type="signal peptide" evidence="1">
    <location>
        <begin position="1"/>
        <end position="22"/>
    </location>
</feature>
<evidence type="ECO:0000313" key="3">
    <source>
        <dbReference type="Proteomes" id="UP000184699"/>
    </source>
</evidence>
<sequence>MRPLRLSALLGLGIATLAGVTACTAPPADPAPPSASSTSTPVPTAAPAAEVATSIVISPESITVVGDADAVLATFDYHQPTGEVVSGLSEYLGEPTDSRVEPGSETPPATLHEWGGLQLLDTDQVEEAPYWPNHVVYVTGAEAGGLPVTTSTGISVGNALDSIDMAGATAPVDYTVQETGRMQRMFRVDLVALPPGEGTGASPDIGVLVTGYLDDAVVDYIESPSSNYGH</sequence>
<keyword evidence="1" id="KW-0732">Signal</keyword>
<dbReference type="EMBL" id="FSRJ01000002">
    <property type="protein sequence ID" value="SIN85056.1"/>
    <property type="molecule type" value="Genomic_DNA"/>
</dbReference>
<feature type="chain" id="PRO_5038529902" description="Lipoprotein LpqN" evidence="1">
    <location>
        <begin position="23"/>
        <end position="230"/>
    </location>
</feature>
<accession>A0A1N6EPU1</accession>
<protein>
    <recommendedName>
        <fullName evidence="4">Lipoprotein LpqN</fullName>
    </recommendedName>
</protein>
<dbReference type="RefSeq" id="WP_074259609.1">
    <property type="nucleotide sequence ID" value="NZ_FSRJ01000002.1"/>
</dbReference>
<evidence type="ECO:0000313" key="2">
    <source>
        <dbReference type="EMBL" id="SIN85056.1"/>
    </source>
</evidence>
<dbReference type="Proteomes" id="UP000184699">
    <property type="component" value="Unassembled WGS sequence"/>
</dbReference>
<evidence type="ECO:0000256" key="1">
    <source>
        <dbReference type="SAM" id="SignalP"/>
    </source>
</evidence>
<evidence type="ECO:0008006" key="4">
    <source>
        <dbReference type="Google" id="ProtNLM"/>
    </source>
</evidence>